<comment type="similarity">
    <text evidence="1 8">Belongs to the NTAQ1 family.</text>
</comment>
<dbReference type="OrthoDB" id="191192at2759"/>
<dbReference type="InterPro" id="IPR039733">
    <property type="entry name" value="NTAQ1"/>
</dbReference>
<dbReference type="Gene3D" id="3.10.620.10">
    <property type="entry name" value="Protein N-terminal glutamine amidohydrolase, alpha beta roll"/>
    <property type="match status" value="1"/>
</dbReference>
<name>A0A9D4UFZ1_ADICA</name>
<dbReference type="AlphaFoldDB" id="A0A9D4UFZ1"/>
<dbReference type="GO" id="GO:0005829">
    <property type="term" value="C:cytosol"/>
    <property type="evidence" value="ECO:0007669"/>
    <property type="project" value="TreeGrafter"/>
</dbReference>
<comment type="subunit">
    <text evidence="2 8">Monomer.</text>
</comment>
<keyword evidence="12" id="KW-1185">Reference proteome</keyword>
<dbReference type="InterPro" id="IPR037132">
    <property type="entry name" value="N_Gln_amidohydro_ab_roll_sf"/>
</dbReference>
<evidence type="ECO:0000256" key="9">
    <source>
        <dbReference type="SAM" id="SignalP"/>
    </source>
</evidence>
<comment type="caution">
    <text evidence="11">The sequence shown here is derived from an EMBL/GenBank/DDBJ whole genome shotgun (WGS) entry which is preliminary data.</text>
</comment>
<dbReference type="Proteomes" id="UP000886520">
    <property type="component" value="Chromosome 17"/>
</dbReference>
<dbReference type="EMBL" id="JABFUD020000017">
    <property type="protein sequence ID" value="KAI5067228.1"/>
    <property type="molecule type" value="Genomic_DNA"/>
</dbReference>
<evidence type="ECO:0000256" key="7">
    <source>
        <dbReference type="ARBA" id="ARBA00048768"/>
    </source>
</evidence>
<dbReference type="InterPro" id="IPR023128">
    <property type="entry name" value="Prot_N_Gln_amidohydro_ab_roll"/>
</dbReference>
<feature type="domain" description="Protein N-terminal glutamine amidohydrolase alpha beta roll" evidence="10">
    <location>
        <begin position="24"/>
        <end position="219"/>
    </location>
</feature>
<evidence type="ECO:0000259" key="10">
    <source>
        <dbReference type="Pfam" id="PF09764"/>
    </source>
</evidence>
<evidence type="ECO:0000256" key="3">
    <source>
        <dbReference type="ARBA" id="ARBA00012718"/>
    </source>
</evidence>
<comment type="catalytic activity">
    <reaction evidence="7 8">
        <text>N-terminal L-glutaminyl-[protein] + H2O = N-terminal L-glutamyl-[protein] + NH4(+)</text>
        <dbReference type="Rhea" id="RHEA:50680"/>
        <dbReference type="Rhea" id="RHEA-COMP:12668"/>
        <dbReference type="Rhea" id="RHEA-COMP:12777"/>
        <dbReference type="ChEBI" id="CHEBI:15377"/>
        <dbReference type="ChEBI" id="CHEBI:28938"/>
        <dbReference type="ChEBI" id="CHEBI:64721"/>
        <dbReference type="ChEBI" id="CHEBI:64722"/>
        <dbReference type="EC" id="3.5.1.122"/>
    </reaction>
</comment>
<evidence type="ECO:0000256" key="8">
    <source>
        <dbReference type="RuleBase" id="RU367082"/>
    </source>
</evidence>
<proteinExistence type="inferred from homology"/>
<sequence length="231" mass="25884">MLVFFVMATVSSTAPTPRAADLSYTACYCEENVYMLCKKLAQSGIAACDASDLLVVFISNTNKQIPIWCQKAGSSTEGGLVIWDYHVILIQSKNGAEAIVWDLDATLQFPETFSHYVTMAFRPSFSLSPDFQRLYRVVAGGPFLKYFASDRRHMKTAEGLWKRPPPPYDCICADDGVVHNLEDYLDMSKVIVERKGTSYEELICLERFGAVLNEGSLQDFFAGRSVNERIL</sequence>
<evidence type="ECO:0000256" key="2">
    <source>
        <dbReference type="ARBA" id="ARBA00011245"/>
    </source>
</evidence>
<reference evidence="11" key="1">
    <citation type="submission" date="2021-01" db="EMBL/GenBank/DDBJ databases">
        <title>Adiantum capillus-veneris genome.</title>
        <authorList>
            <person name="Fang Y."/>
            <person name="Liao Q."/>
        </authorList>
    </citation>
    <scope>NUCLEOTIDE SEQUENCE</scope>
    <source>
        <strain evidence="11">H3</strain>
        <tissue evidence="11">Leaf</tissue>
    </source>
</reference>
<keyword evidence="5 8" id="KW-0378">Hydrolase</keyword>
<comment type="function">
    <text evidence="8">Mediates the side-chain deamidation of N-terminal glutamine residues to glutamate, an important step in N-end rule pathway of protein degradation. Conversion of the resulting N-terminal glutamine to glutamate renders the protein susceptible to arginylation, polyubiquitination and degradation as specified by the N-end rule. Does not act on substrates with internal or C-terminal glutamine and does not act on non-glutamine residues in any position.</text>
</comment>
<evidence type="ECO:0000256" key="5">
    <source>
        <dbReference type="ARBA" id="ARBA00022801"/>
    </source>
</evidence>
<protein>
    <recommendedName>
        <fullName evidence="4 8">Protein N-terminal glutamine amidohydrolase</fullName>
        <ecNumber evidence="3 8">3.5.1.122</ecNumber>
    </recommendedName>
    <alternativeName>
        <fullName evidence="6 8">Protein NH2-terminal glutamine deamidase</fullName>
    </alternativeName>
</protein>
<evidence type="ECO:0000256" key="1">
    <source>
        <dbReference type="ARBA" id="ARBA00008985"/>
    </source>
</evidence>
<feature type="signal peptide" evidence="9">
    <location>
        <begin position="1"/>
        <end position="19"/>
    </location>
</feature>
<dbReference type="GO" id="GO:0008418">
    <property type="term" value="F:protein-N-terminal asparagine amidohydrolase activity"/>
    <property type="evidence" value="ECO:0007669"/>
    <property type="project" value="UniProtKB-UniRule"/>
</dbReference>
<keyword evidence="9" id="KW-0732">Signal</keyword>
<gene>
    <name evidence="11" type="ORF">GOP47_0017756</name>
</gene>
<evidence type="ECO:0000313" key="12">
    <source>
        <dbReference type="Proteomes" id="UP000886520"/>
    </source>
</evidence>
<organism evidence="11 12">
    <name type="scientific">Adiantum capillus-veneris</name>
    <name type="common">Maidenhair fern</name>
    <dbReference type="NCBI Taxonomy" id="13818"/>
    <lineage>
        <taxon>Eukaryota</taxon>
        <taxon>Viridiplantae</taxon>
        <taxon>Streptophyta</taxon>
        <taxon>Embryophyta</taxon>
        <taxon>Tracheophyta</taxon>
        <taxon>Polypodiopsida</taxon>
        <taxon>Polypodiidae</taxon>
        <taxon>Polypodiales</taxon>
        <taxon>Pteridineae</taxon>
        <taxon>Pteridaceae</taxon>
        <taxon>Vittarioideae</taxon>
        <taxon>Adiantum</taxon>
    </lineage>
</organism>
<evidence type="ECO:0000313" key="11">
    <source>
        <dbReference type="EMBL" id="KAI5067228.1"/>
    </source>
</evidence>
<evidence type="ECO:0000256" key="4">
    <source>
        <dbReference type="ARBA" id="ARBA00021247"/>
    </source>
</evidence>
<dbReference type="PANTHER" id="PTHR13035">
    <property type="entry name" value="PROTEIN N-TERMINAL GLUTAMINE AMIDOHYDROLASE"/>
    <property type="match status" value="1"/>
</dbReference>
<dbReference type="GO" id="GO:0005634">
    <property type="term" value="C:nucleus"/>
    <property type="evidence" value="ECO:0007669"/>
    <property type="project" value="TreeGrafter"/>
</dbReference>
<evidence type="ECO:0000256" key="6">
    <source>
        <dbReference type="ARBA" id="ARBA00029677"/>
    </source>
</evidence>
<dbReference type="PANTHER" id="PTHR13035:SF0">
    <property type="entry name" value="PROTEIN N-TERMINAL GLUTAMINE AMIDOHYDROLASE"/>
    <property type="match status" value="1"/>
</dbReference>
<dbReference type="Pfam" id="PF09764">
    <property type="entry name" value="Nt_Gln_amidase"/>
    <property type="match status" value="1"/>
</dbReference>
<feature type="chain" id="PRO_5038986518" description="Protein N-terminal glutamine amidohydrolase" evidence="9">
    <location>
        <begin position="20"/>
        <end position="231"/>
    </location>
</feature>
<accession>A0A9D4UFZ1</accession>
<dbReference type="EC" id="3.5.1.122" evidence="3 8"/>
<dbReference type="GO" id="GO:0070773">
    <property type="term" value="F:protein-N-terminal glutamine amidohydrolase activity"/>
    <property type="evidence" value="ECO:0007669"/>
    <property type="project" value="UniProtKB-UniRule"/>
</dbReference>